<accession>A0A8S2AJY8</accession>
<evidence type="ECO:0000256" key="6">
    <source>
        <dbReference type="SAM" id="SignalP"/>
    </source>
</evidence>
<keyword evidence="4" id="KW-0325">Glycoprotein</keyword>
<evidence type="ECO:0000256" key="2">
    <source>
        <dbReference type="ARBA" id="ARBA00022729"/>
    </source>
</evidence>
<dbReference type="Gene3D" id="3.40.50.1000">
    <property type="entry name" value="HAD superfamily/HAD-like"/>
    <property type="match status" value="1"/>
</dbReference>
<evidence type="ECO:0000313" key="7">
    <source>
        <dbReference type="EMBL" id="CAE6119340.1"/>
    </source>
</evidence>
<dbReference type="InterPro" id="IPR036412">
    <property type="entry name" value="HAD-like_sf"/>
</dbReference>
<comment type="similarity">
    <text evidence="5">Belongs to the APS1/VSP family.</text>
</comment>
<dbReference type="InterPro" id="IPR023214">
    <property type="entry name" value="HAD_sf"/>
</dbReference>
<evidence type="ECO:0000313" key="8">
    <source>
        <dbReference type="Proteomes" id="UP000682877"/>
    </source>
</evidence>
<dbReference type="Pfam" id="PF03767">
    <property type="entry name" value="Acid_phosphat_B"/>
    <property type="match status" value="1"/>
</dbReference>
<reference evidence="7" key="1">
    <citation type="submission" date="2021-01" db="EMBL/GenBank/DDBJ databases">
        <authorList>
            <person name="Bezrukov I."/>
        </authorList>
    </citation>
    <scope>NUCLEOTIDE SEQUENCE</scope>
</reference>
<keyword evidence="3 5" id="KW-0758">Storage protein</keyword>
<dbReference type="AlphaFoldDB" id="A0A8S2AJY8"/>
<dbReference type="GO" id="GO:0003993">
    <property type="term" value="F:acid phosphatase activity"/>
    <property type="evidence" value="ECO:0007669"/>
    <property type="project" value="InterPro"/>
</dbReference>
<dbReference type="CDD" id="cd07535">
    <property type="entry name" value="HAD_VSP"/>
    <property type="match status" value="1"/>
</dbReference>
<evidence type="ECO:0000256" key="1">
    <source>
        <dbReference type="ARBA" id="ARBA00002410"/>
    </source>
</evidence>
<dbReference type="PANTHER" id="PTHR31284:SF19">
    <property type="entry name" value="VEGETATIVE STORAGE PROTEIN 1-RELATED"/>
    <property type="match status" value="1"/>
</dbReference>
<feature type="signal peptide" evidence="6">
    <location>
        <begin position="1"/>
        <end position="19"/>
    </location>
</feature>
<dbReference type="InterPro" id="IPR010028">
    <property type="entry name" value="Acid_phosphatase_pln"/>
</dbReference>
<keyword evidence="8" id="KW-1185">Reference proteome</keyword>
<dbReference type="InterPro" id="IPR014403">
    <property type="entry name" value="APS1/VSP"/>
</dbReference>
<protein>
    <submittedName>
        <fullName evidence="7">Uncharacterized protein</fullName>
    </submittedName>
</protein>
<dbReference type="EMBL" id="LR999456">
    <property type="protein sequence ID" value="CAE6119340.1"/>
    <property type="molecule type" value="Genomic_DNA"/>
</dbReference>
<proteinExistence type="inferred from homology"/>
<name>A0A8S2AJY8_ARAAE</name>
<dbReference type="GO" id="GO:0045735">
    <property type="term" value="F:nutrient reservoir activity"/>
    <property type="evidence" value="ECO:0007669"/>
    <property type="project" value="UniProtKB-UniRule"/>
</dbReference>
<organism evidence="7 8">
    <name type="scientific">Arabidopsis arenosa</name>
    <name type="common">Sand rock-cress</name>
    <name type="synonym">Cardaminopsis arenosa</name>
    <dbReference type="NCBI Taxonomy" id="38785"/>
    <lineage>
        <taxon>Eukaryota</taxon>
        <taxon>Viridiplantae</taxon>
        <taxon>Streptophyta</taxon>
        <taxon>Embryophyta</taxon>
        <taxon>Tracheophyta</taxon>
        <taxon>Spermatophyta</taxon>
        <taxon>Magnoliopsida</taxon>
        <taxon>eudicotyledons</taxon>
        <taxon>Gunneridae</taxon>
        <taxon>Pentapetalae</taxon>
        <taxon>rosids</taxon>
        <taxon>malvids</taxon>
        <taxon>Brassicales</taxon>
        <taxon>Brassicaceae</taxon>
        <taxon>Camelineae</taxon>
        <taxon>Arabidopsis</taxon>
    </lineage>
</organism>
<evidence type="ECO:0000256" key="5">
    <source>
        <dbReference type="PIRNR" id="PIRNR002674"/>
    </source>
</evidence>
<dbReference type="Proteomes" id="UP000682877">
    <property type="component" value="Chromosome 6"/>
</dbReference>
<evidence type="ECO:0000256" key="3">
    <source>
        <dbReference type="ARBA" id="ARBA00022761"/>
    </source>
</evidence>
<keyword evidence="2 6" id="KW-0732">Signal</keyword>
<feature type="chain" id="PRO_5035941569" evidence="6">
    <location>
        <begin position="20"/>
        <end position="270"/>
    </location>
</feature>
<dbReference type="PIRSF" id="PIRSF002674">
    <property type="entry name" value="VSP"/>
    <property type="match status" value="1"/>
</dbReference>
<dbReference type="InterPro" id="IPR005519">
    <property type="entry name" value="Acid_phosphat_B-like"/>
</dbReference>
<dbReference type="NCBIfam" id="TIGR01675">
    <property type="entry name" value="plant-AP"/>
    <property type="match status" value="1"/>
</dbReference>
<comment type="function">
    <text evidence="1 5">May function as somatic storage protein during early seedling development.</text>
</comment>
<dbReference type="SUPFAM" id="SSF56784">
    <property type="entry name" value="HAD-like"/>
    <property type="match status" value="1"/>
</dbReference>
<gene>
    <name evidence="7" type="ORF">AARE701A_LOCUS16072</name>
</gene>
<evidence type="ECO:0000256" key="4">
    <source>
        <dbReference type="ARBA" id="ARBA00023180"/>
    </source>
</evidence>
<sequence length="270" mass="30384">MKILSLSLLLLLAATVSHARSSASVPGLIELLESNTIFGDEVELLEKEGLTINYHNCRSWHLGVETSNIIDFDTVPANCKDYVEDYLITSKQYQSDSKTVCKEAYFYAKGLALKNDTVNVWIFDLDDTLLSSIPYYAKYGYGTQNTAPGAYWSWLRSGESTPGLPETLHLYTNLLELGIEPIIISDRWERLSEVTLENLKAAGVTKWKHLIFKPNHSKLPEVVYKSAVRKSLVKKGYNIVGNIGDQWADLVEDTPGRVFKLPNPLYYVPS</sequence>
<dbReference type="PANTHER" id="PTHR31284">
    <property type="entry name" value="ACID PHOSPHATASE-LIKE PROTEIN"/>
    <property type="match status" value="1"/>
</dbReference>